<evidence type="ECO:0000313" key="4">
    <source>
        <dbReference type="EMBL" id="EDO08693.1"/>
    </source>
</evidence>
<proteinExistence type="predicted"/>
<dbReference type="Proteomes" id="UP000002173">
    <property type="component" value="Chromosome 3"/>
</dbReference>
<dbReference type="FunCoup" id="A7AQ59">
    <property type="interactions" value="21"/>
</dbReference>
<feature type="domain" description="DNA-directed RNA polymerase RpoA/D/Rpb3-type" evidence="3">
    <location>
        <begin position="231"/>
        <end position="454"/>
    </location>
</feature>
<dbReference type="SUPFAM" id="SSF56553">
    <property type="entry name" value="Insert subdomain of RNA polymerase alpha subunit"/>
    <property type="match status" value="1"/>
</dbReference>
<dbReference type="InterPro" id="IPR011263">
    <property type="entry name" value="DNA-dir_RNA_pol_RpoA/D/Rpb3"/>
</dbReference>
<dbReference type="SMART" id="SM00662">
    <property type="entry name" value="RPOLD"/>
    <property type="match status" value="1"/>
</dbReference>
<dbReference type="InterPro" id="IPR036643">
    <property type="entry name" value="RNApol_insert_sf"/>
</dbReference>
<comment type="caution">
    <text evidence="4">The sequence shown here is derived from an EMBL/GenBank/DDBJ whole genome shotgun (WGS) entry which is preliminary data.</text>
</comment>
<keyword evidence="1" id="KW-0240">DNA-directed RNA polymerase</keyword>
<dbReference type="GO" id="GO:0046983">
    <property type="term" value="F:protein dimerization activity"/>
    <property type="evidence" value="ECO:0007669"/>
    <property type="project" value="InterPro"/>
</dbReference>
<organism evidence="4 5">
    <name type="scientific">Babesia bovis</name>
    <dbReference type="NCBI Taxonomy" id="5865"/>
    <lineage>
        <taxon>Eukaryota</taxon>
        <taxon>Sar</taxon>
        <taxon>Alveolata</taxon>
        <taxon>Apicomplexa</taxon>
        <taxon>Aconoidasida</taxon>
        <taxon>Piroplasmida</taxon>
        <taxon>Babesiidae</taxon>
        <taxon>Babesia</taxon>
    </lineage>
</organism>
<evidence type="ECO:0000313" key="5">
    <source>
        <dbReference type="Proteomes" id="UP000002173"/>
    </source>
</evidence>
<dbReference type="VEuPathDB" id="PiroplasmaDB:BBOV_III011410"/>
<dbReference type="KEGG" id="bbo:BBOV_III011410"/>
<gene>
    <name evidence="4" type="ORF">BBOV_III011410</name>
</gene>
<accession>A7AQ59</accession>
<dbReference type="GeneID" id="5480521"/>
<dbReference type="AlphaFoldDB" id="A7AQ59"/>
<keyword evidence="5" id="KW-1185">Reference proteome</keyword>
<dbReference type="OMA" id="YGFKFKQ"/>
<dbReference type="EMBL" id="AAXT01000001">
    <property type="protein sequence ID" value="EDO08693.1"/>
    <property type="molecule type" value="Genomic_DNA"/>
</dbReference>
<name>A7AQ59_BABBO</name>
<keyword evidence="2" id="KW-0804">Transcription</keyword>
<dbReference type="STRING" id="5865.A7AQ59"/>
<reference evidence="4 5" key="1">
    <citation type="journal article" date="2007" name="PLoS Pathog.">
        <title>Genome sequence of Babesia bovis and comparative analysis of apicomplexan hemoprotozoa.</title>
        <authorList>
            <person name="Brayton K.A."/>
            <person name="Lau A.O.T."/>
            <person name="Herndon D.R."/>
            <person name="Hannick L."/>
            <person name="Kappmeyer L.S."/>
            <person name="Berens S.J."/>
            <person name="Bidwell S.L."/>
            <person name="Brown W.C."/>
            <person name="Crabtree J."/>
            <person name="Fadrosh D."/>
            <person name="Feldblum T."/>
            <person name="Forberger H.A."/>
            <person name="Haas B.J."/>
            <person name="Howell J.M."/>
            <person name="Khouri H."/>
            <person name="Koo H."/>
            <person name="Mann D.J."/>
            <person name="Norimine J."/>
            <person name="Paulsen I.T."/>
            <person name="Radune D."/>
            <person name="Ren Q."/>
            <person name="Smith R.K. Jr."/>
            <person name="Suarez C.E."/>
            <person name="White O."/>
            <person name="Wortman J.R."/>
            <person name="Knowles D.P. Jr."/>
            <person name="McElwain T.F."/>
            <person name="Nene V.M."/>
        </authorList>
    </citation>
    <scope>NUCLEOTIDE SEQUENCE [LARGE SCALE GENOMIC DNA]</scope>
    <source>
        <strain evidence="4">T2Bo</strain>
    </source>
</reference>
<evidence type="ECO:0000256" key="1">
    <source>
        <dbReference type="ARBA" id="ARBA00022478"/>
    </source>
</evidence>
<dbReference type="GO" id="GO:0003899">
    <property type="term" value="F:DNA-directed RNA polymerase activity"/>
    <property type="evidence" value="ECO:0007669"/>
    <property type="project" value="InterPro"/>
</dbReference>
<dbReference type="SUPFAM" id="SSF55257">
    <property type="entry name" value="RBP11-like subunits of RNA polymerase"/>
    <property type="match status" value="1"/>
</dbReference>
<dbReference type="InParanoid" id="A7AQ59"/>
<sequence>MSIQAGGTKLVTGMNPLRTDRTFHEDDHCKGTVNINQGISSGSHCRNKRFLPSFLSCNTSPGFFGSLGTNVDHINSTLHKDALEPLYSLRDPSSQEYTGDDLYNTTEVGTNLSETTHSIGIPQSKLKPKPIPFNVDAPLENQPLPPWAYEFVTGVADPKEEYVPRHYTEQEIQEHFRKVNEETRKRAVTTRLDETTGEPPKSYGFKFKQIQPLRHHNGKSFTFYYVHSLHTNVIPVLLNSLRRVAKRHLGAGRITALRIPGMKNEFYSIVGLREDFFDLSRNLTKVIFRNVPMTATFHRPLIGRLRLKGPIIAVAGHIELDQTFQKEGVGSSSGSKDDRRIEIVNKNQYICALSRDAYLDMEVKIEYIANYVMPEKGPESLNRDITPDGFIHFSSSCTPIEVFAFDGDRRGIDEESTSEIVTLELHTDGSTTPRLALLNCATFIETWFERTYKAFRRDCTRDLDALHEEMASVSTAERLSPELYRNSPYNPYRKPEDKMPAKYSWFYRHDVKRQYPIDPDSRLAKREQLEEWNRHVDDEIAKMENTLPYQPDDRTVKPDRYLSFEETAEKAGFNSPMWIFHDPLGKGMLSNSPVFEFDKEDDPMSFPIES</sequence>
<evidence type="ECO:0000259" key="3">
    <source>
        <dbReference type="SMART" id="SM00662"/>
    </source>
</evidence>
<dbReference type="Gene3D" id="2.170.120.12">
    <property type="entry name" value="DNA-directed RNA polymerase, insert domain"/>
    <property type="match status" value="1"/>
</dbReference>
<dbReference type="GO" id="GO:0006351">
    <property type="term" value="P:DNA-templated transcription"/>
    <property type="evidence" value="ECO:0007669"/>
    <property type="project" value="InterPro"/>
</dbReference>
<dbReference type="Gene3D" id="3.30.1360.10">
    <property type="entry name" value="RNA polymerase, RBP11-like subunit"/>
    <property type="match status" value="1"/>
</dbReference>
<dbReference type="InterPro" id="IPR036603">
    <property type="entry name" value="RBP11-like"/>
</dbReference>
<protein>
    <recommendedName>
        <fullName evidence="3">DNA-directed RNA polymerase RpoA/D/Rpb3-type domain-containing protein</fullName>
    </recommendedName>
</protein>
<evidence type="ECO:0000256" key="2">
    <source>
        <dbReference type="ARBA" id="ARBA00023163"/>
    </source>
</evidence>
<dbReference type="GO" id="GO:0000428">
    <property type="term" value="C:DNA-directed RNA polymerase complex"/>
    <property type="evidence" value="ECO:0007669"/>
    <property type="project" value="UniProtKB-KW"/>
</dbReference>
<dbReference type="eggNOG" id="ENOG502RZXA">
    <property type="taxonomic scope" value="Eukaryota"/>
</dbReference>